<protein>
    <submittedName>
        <fullName evidence="3">Uncharacterized protein</fullName>
    </submittedName>
</protein>
<evidence type="ECO:0000313" key="3">
    <source>
        <dbReference type="EMBL" id="CAB9504507.1"/>
    </source>
</evidence>
<evidence type="ECO:0000256" key="1">
    <source>
        <dbReference type="SAM" id="MobiDB-lite"/>
    </source>
</evidence>
<sequence length="617" mass="69260">MPRRGRSRPGSYLPSQQFNAVDEHTDGCARFCQFLLFCAISAAVAMGVLAVFSCEFLIYLKPLDQQVDSSSTATTYTGNTGRNGTLAWVLQVNNRTNATGGTPNSPTGSLEADQAGLGIWRYKYHIEDEICYWYDEDDPRDKSLELRVAQWGSSLSLGFSGLAMFFLMVEFCCCRFPCSRVIAHLCFALAAASLPGCFLAFSHNECKLFSNNAYACDIGTGAIYMVIMFFLLLLCLCLSCMTPKSTPLCKVVQQREQESEQDPCICGCCKGCSKRTKEDIYEDNPELLLAELPSETVEVPAGDRAGTHTYKHYYDDQLGGITLQSQYAAATQRWLTCERDYQTMLDRFKNECTELQQDSALFTQRKQKLDDSGIAKKLDDYYDDEEDMDKFRASEMQQNADWRYILTLPPNEIVDPELARLALVLSSMRENSRQAKSIMERIEQDLEEHIKSPEEKVNAALMEIEMKKSQRAHEKAKKSNNVEAQQDGDGSHDVASVTEKHANTTTPLEDDSHLNGGNDVRGSRSNHVSEPLLLTTAVMSDDEMMDQIEARVKLPTSGPSSDVFVSTITPRSPSEEIVFEEPELAFMDAEQMVDQKPHSWIPFGWGDSRDEADKKYS</sequence>
<keyword evidence="2" id="KW-1133">Transmembrane helix</keyword>
<dbReference type="EMBL" id="CAICTM010000198">
    <property type="protein sequence ID" value="CAB9504507.1"/>
    <property type="molecule type" value="Genomic_DNA"/>
</dbReference>
<comment type="caution">
    <text evidence="3">The sequence shown here is derived from an EMBL/GenBank/DDBJ whole genome shotgun (WGS) entry which is preliminary data.</text>
</comment>
<keyword evidence="2" id="KW-0812">Transmembrane</keyword>
<name>A0A9N8H9B0_9STRA</name>
<proteinExistence type="predicted"/>
<gene>
    <name evidence="3" type="ORF">SEMRO_199_G084430.1</name>
</gene>
<feature type="transmembrane region" description="Helical" evidence="2">
    <location>
        <begin position="181"/>
        <end position="201"/>
    </location>
</feature>
<accession>A0A9N8H9B0</accession>
<organism evidence="3 4">
    <name type="scientific">Seminavis robusta</name>
    <dbReference type="NCBI Taxonomy" id="568900"/>
    <lineage>
        <taxon>Eukaryota</taxon>
        <taxon>Sar</taxon>
        <taxon>Stramenopiles</taxon>
        <taxon>Ochrophyta</taxon>
        <taxon>Bacillariophyta</taxon>
        <taxon>Bacillariophyceae</taxon>
        <taxon>Bacillariophycidae</taxon>
        <taxon>Naviculales</taxon>
        <taxon>Naviculaceae</taxon>
        <taxon>Seminavis</taxon>
    </lineage>
</organism>
<dbReference type="Proteomes" id="UP001153069">
    <property type="component" value="Unassembled WGS sequence"/>
</dbReference>
<reference evidence="3" key="1">
    <citation type="submission" date="2020-06" db="EMBL/GenBank/DDBJ databases">
        <authorList>
            <consortium name="Plant Systems Biology data submission"/>
        </authorList>
    </citation>
    <scope>NUCLEOTIDE SEQUENCE</scope>
    <source>
        <strain evidence="3">D6</strain>
    </source>
</reference>
<evidence type="ECO:0000313" key="4">
    <source>
        <dbReference type="Proteomes" id="UP001153069"/>
    </source>
</evidence>
<dbReference type="AlphaFoldDB" id="A0A9N8H9B0"/>
<feature type="transmembrane region" description="Helical" evidence="2">
    <location>
        <begin position="221"/>
        <end position="241"/>
    </location>
</feature>
<evidence type="ECO:0000256" key="2">
    <source>
        <dbReference type="SAM" id="Phobius"/>
    </source>
</evidence>
<feature type="transmembrane region" description="Helical" evidence="2">
    <location>
        <begin position="34"/>
        <end position="60"/>
    </location>
</feature>
<feature type="region of interest" description="Disordered" evidence="1">
    <location>
        <begin position="468"/>
        <end position="528"/>
    </location>
</feature>
<feature type="transmembrane region" description="Helical" evidence="2">
    <location>
        <begin position="148"/>
        <end position="169"/>
    </location>
</feature>
<keyword evidence="2" id="KW-0472">Membrane</keyword>
<keyword evidence="4" id="KW-1185">Reference proteome</keyword>